<dbReference type="InterPro" id="IPR006818">
    <property type="entry name" value="ASF1-like"/>
</dbReference>
<dbReference type="Pfam" id="PF04729">
    <property type="entry name" value="ASF1_hist_chap"/>
    <property type="match status" value="1"/>
</dbReference>
<protein>
    <recommendedName>
        <fullName evidence="3">Anti-silencing factor</fullName>
    </recommendedName>
</protein>
<dbReference type="PANTHER" id="PTHR12040">
    <property type="entry name" value="ANTI-SILENCING PROTEIN 1"/>
    <property type="match status" value="1"/>
</dbReference>
<evidence type="ECO:0008006" key="3">
    <source>
        <dbReference type="Google" id="ProtNLM"/>
    </source>
</evidence>
<dbReference type="GO" id="GO:0000785">
    <property type="term" value="C:chromatin"/>
    <property type="evidence" value="ECO:0007669"/>
    <property type="project" value="TreeGrafter"/>
</dbReference>
<keyword evidence="2" id="KW-1185">Reference proteome</keyword>
<dbReference type="GO" id="GO:0042393">
    <property type="term" value="F:histone binding"/>
    <property type="evidence" value="ECO:0007669"/>
    <property type="project" value="TreeGrafter"/>
</dbReference>
<dbReference type="Proteomes" id="UP000692954">
    <property type="component" value="Unassembled WGS sequence"/>
</dbReference>
<dbReference type="GO" id="GO:0005634">
    <property type="term" value="C:nucleus"/>
    <property type="evidence" value="ECO:0007669"/>
    <property type="project" value="InterPro"/>
</dbReference>
<gene>
    <name evidence="1" type="ORF">PSON_ATCC_30995.1.T0070032</name>
</gene>
<proteinExistence type="predicted"/>
<accession>A0A8S1KAM5</accession>
<comment type="caution">
    <text evidence="1">The sequence shown here is derived from an EMBL/GenBank/DDBJ whole genome shotgun (WGS) entry which is preliminary data.</text>
</comment>
<reference evidence="1" key="1">
    <citation type="submission" date="2021-01" db="EMBL/GenBank/DDBJ databases">
        <authorList>
            <consortium name="Genoscope - CEA"/>
            <person name="William W."/>
        </authorList>
    </citation>
    <scope>NUCLEOTIDE SEQUENCE</scope>
</reference>
<dbReference type="OrthoDB" id="29755at2759"/>
<evidence type="ECO:0000313" key="2">
    <source>
        <dbReference type="Proteomes" id="UP000692954"/>
    </source>
</evidence>
<dbReference type="AlphaFoldDB" id="A0A8S1KAM5"/>
<dbReference type="PANTHER" id="PTHR12040:SF0">
    <property type="entry name" value="HISTONE CHAPERONE ASF1"/>
    <property type="match status" value="1"/>
</dbReference>
<dbReference type="EMBL" id="CAJJDN010000007">
    <property type="protein sequence ID" value="CAD8052830.1"/>
    <property type="molecule type" value="Genomic_DNA"/>
</dbReference>
<organism evidence="1 2">
    <name type="scientific">Paramecium sonneborni</name>
    <dbReference type="NCBI Taxonomy" id="65129"/>
    <lineage>
        <taxon>Eukaryota</taxon>
        <taxon>Sar</taxon>
        <taxon>Alveolata</taxon>
        <taxon>Ciliophora</taxon>
        <taxon>Intramacronucleata</taxon>
        <taxon>Oligohymenophorea</taxon>
        <taxon>Peniculida</taxon>
        <taxon>Parameciidae</taxon>
        <taxon>Paramecium</taxon>
    </lineage>
</organism>
<evidence type="ECO:0000313" key="1">
    <source>
        <dbReference type="EMBL" id="CAD8052830.1"/>
    </source>
</evidence>
<dbReference type="GO" id="GO:0006335">
    <property type="term" value="P:DNA replication-dependent chromatin assembly"/>
    <property type="evidence" value="ECO:0007669"/>
    <property type="project" value="TreeGrafter"/>
</dbReference>
<name>A0A8S1KAM5_9CILI</name>
<sequence>MALINITNIVFDQDTALFNNPIQMQITFEVMRQLDDEIEWKLIYIGSPTSDKYDQVLEQFSMPPLQQGTMQFTLMSSGPNFELIPSKDDLFGASAIILSVKYRKQEFFRVGYYVYNTYLEPELIENDPPQVLIDRVYRQINTQAPRVTRINIDWEGQMVQLYVNPQQNNQSFMFQQQPIFNDITNNPGYLQQQVPDKTQQQQLQQQQFSGGLNNNNNQYTDLQSIF</sequence>